<protein>
    <submittedName>
        <fullName evidence="9">ABC transporter permease</fullName>
    </submittedName>
</protein>
<dbReference type="GO" id="GO:0055085">
    <property type="term" value="P:transmembrane transport"/>
    <property type="evidence" value="ECO:0007669"/>
    <property type="project" value="InterPro"/>
</dbReference>
<dbReference type="AlphaFoldDB" id="A0A7K0J8Y1"/>
<keyword evidence="4 7" id="KW-0812">Transmembrane</keyword>
<reference evidence="9 10" key="1">
    <citation type="submission" date="2019-08" db="EMBL/GenBank/DDBJ databases">
        <title>In-depth cultivation of the pig gut microbiome towards novel bacterial diversity and tailored functional studies.</title>
        <authorList>
            <person name="Wylensek D."/>
            <person name="Hitch T.C.A."/>
            <person name="Clavel T."/>
        </authorList>
    </citation>
    <scope>NUCLEOTIDE SEQUENCE [LARGE SCALE GENOMIC DNA]</scope>
    <source>
        <strain evidence="9 10">WCA-380-WT-3A</strain>
    </source>
</reference>
<name>A0A7K0J8Y1_9ACTN</name>
<evidence type="ECO:0000256" key="4">
    <source>
        <dbReference type="ARBA" id="ARBA00022692"/>
    </source>
</evidence>
<dbReference type="EMBL" id="VUMG01000003">
    <property type="protein sequence ID" value="MSS46293.1"/>
    <property type="molecule type" value="Genomic_DNA"/>
</dbReference>
<dbReference type="PROSITE" id="PS50928">
    <property type="entry name" value="ABC_TM1"/>
    <property type="match status" value="1"/>
</dbReference>
<keyword evidence="2 7" id="KW-0813">Transport</keyword>
<evidence type="ECO:0000256" key="6">
    <source>
        <dbReference type="ARBA" id="ARBA00023136"/>
    </source>
</evidence>
<organism evidence="9 10">
    <name type="scientific">Cutibacterium porci</name>
    <dbReference type="NCBI Taxonomy" id="2605781"/>
    <lineage>
        <taxon>Bacteria</taxon>
        <taxon>Bacillati</taxon>
        <taxon>Actinomycetota</taxon>
        <taxon>Actinomycetes</taxon>
        <taxon>Propionibacteriales</taxon>
        <taxon>Propionibacteriaceae</taxon>
        <taxon>Cutibacterium</taxon>
    </lineage>
</organism>
<dbReference type="InterPro" id="IPR000515">
    <property type="entry name" value="MetI-like"/>
</dbReference>
<keyword evidence="10" id="KW-1185">Reference proteome</keyword>
<keyword evidence="6 7" id="KW-0472">Membrane</keyword>
<dbReference type="PANTHER" id="PTHR43163:SF6">
    <property type="entry name" value="DIPEPTIDE TRANSPORT SYSTEM PERMEASE PROTEIN DPPB-RELATED"/>
    <property type="match status" value="1"/>
</dbReference>
<evidence type="ECO:0000256" key="2">
    <source>
        <dbReference type="ARBA" id="ARBA00022448"/>
    </source>
</evidence>
<feature type="transmembrane region" description="Helical" evidence="7">
    <location>
        <begin position="12"/>
        <end position="30"/>
    </location>
</feature>
<sequence length="319" mass="35067">MTRYIVQRVFQALVVLLLVTLITFSILHALPGGAARSALGLDATQAQIDAYNHQMGYDQPLWKQYFDYLIQISHGEFGHSYRLNMPVADAIGQRLPKTIVLSLISAAIAIILAIPIGAIQAVKRNRAADYALTVIAMLAYSTPLFFLGLVLIILFSQVWPIFPPEAPQGFSVGEVLSQGKSLVLPTTTLAIVTLAVYARYMRSSMVDNLEENYIRTARSKGITEKRVVIVHALRNSLFPIITLLGMQLPALFSGALVVESLFNYPGMGLLFWQAAQFRDYPILLAVTIIISMATVLGALIADVLYAVVDPRIRYGGADR</sequence>
<feature type="transmembrane region" description="Helical" evidence="7">
    <location>
        <begin position="99"/>
        <end position="119"/>
    </location>
</feature>
<evidence type="ECO:0000313" key="9">
    <source>
        <dbReference type="EMBL" id="MSS46293.1"/>
    </source>
</evidence>
<dbReference type="CDD" id="cd06261">
    <property type="entry name" value="TM_PBP2"/>
    <property type="match status" value="1"/>
</dbReference>
<dbReference type="InterPro" id="IPR035906">
    <property type="entry name" value="MetI-like_sf"/>
</dbReference>
<comment type="similarity">
    <text evidence="7">Belongs to the binding-protein-dependent transport system permease family.</text>
</comment>
<evidence type="ECO:0000259" key="8">
    <source>
        <dbReference type="PROSITE" id="PS50928"/>
    </source>
</evidence>
<keyword evidence="5 7" id="KW-1133">Transmembrane helix</keyword>
<gene>
    <name evidence="9" type="ORF">FYJ43_09725</name>
</gene>
<evidence type="ECO:0000256" key="3">
    <source>
        <dbReference type="ARBA" id="ARBA00022475"/>
    </source>
</evidence>
<evidence type="ECO:0000256" key="1">
    <source>
        <dbReference type="ARBA" id="ARBA00004651"/>
    </source>
</evidence>
<dbReference type="SUPFAM" id="SSF161098">
    <property type="entry name" value="MetI-like"/>
    <property type="match status" value="1"/>
</dbReference>
<comment type="subcellular location">
    <subcellularLocation>
        <location evidence="1 7">Cell membrane</location>
        <topology evidence="1 7">Multi-pass membrane protein</topology>
    </subcellularLocation>
</comment>
<accession>A0A7K0J8Y1</accession>
<comment type="caution">
    <text evidence="9">The sequence shown here is derived from an EMBL/GenBank/DDBJ whole genome shotgun (WGS) entry which is preliminary data.</text>
</comment>
<dbReference type="Pfam" id="PF19300">
    <property type="entry name" value="BPD_transp_1_N"/>
    <property type="match status" value="1"/>
</dbReference>
<feature type="transmembrane region" description="Helical" evidence="7">
    <location>
        <begin position="131"/>
        <end position="162"/>
    </location>
</feature>
<keyword evidence="3" id="KW-1003">Cell membrane</keyword>
<evidence type="ECO:0000313" key="10">
    <source>
        <dbReference type="Proteomes" id="UP000466104"/>
    </source>
</evidence>
<dbReference type="InterPro" id="IPR045621">
    <property type="entry name" value="BPD_transp_1_N"/>
</dbReference>
<feature type="transmembrane region" description="Helical" evidence="7">
    <location>
        <begin position="236"/>
        <end position="262"/>
    </location>
</feature>
<dbReference type="GO" id="GO:0005886">
    <property type="term" value="C:plasma membrane"/>
    <property type="evidence" value="ECO:0007669"/>
    <property type="project" value="UniProtKB-SubCell"/>
</dbReference>
<dbReference type="Pfam" id="PF00528">
    <property type="entry name" value="BPD_transp_1"/>
    <property type="match status" value="1"/>
</dbReference>
<dbReference type="PANTHER" id="PTHR43163">
    <property type="entry name" value="DIPEPTIDE TRANSPORT SYSTEM PERMEASE PROTEIN DPPB-RELATED"/>
    <property type="match status" value="1"/>
</dbReference>
<feature type="transmembrane region" description="Helical" evidence="7">
    <location>
        <begin position="282"/>
        <end position="308"/>
    </location>
</feature>
<feature type="domain" description="ABC transmembrane type-1" evidence="8">
    <location>
        <begin position="95"/>
        <end position="301"/>
    </location>
</feature>
<evidence type="ECO:0000256" key="5">
    <source>
        <dbReference type="ARBA" id="ARBA00022989"/>
    </source>
</evidence>
<dbReference type="RefSeq" id="WP_154564175.1">
    <property type="nucleotide sequence ID" value="NZ_VUMG01000003.1"/>
</dbReference>
<dbReference type="Proteomes" id="UP000466104">
    <property type="component" value="Unassembled WGS sequence"/>
</dbReference>
<feature type="transmembrane region" description="Helical" evidence="7">
    <location>
        <begin position="182"/>
        <end position="200"/>
    </location>
</feature>
<proteinExistence type="inferred from homology"/>
<evidence type="ECO:0000256" key="7">
    <source>
        <dbReference type="RuleBase" id="RU363032"/>
    </source>
</evidence>
<dbReference type="Gene3D" id="1.10.3720.10">
    <property type="entry name" value="MetI-like"/>
    <property type="match status" value="1"/>
</dbReference>